<dbReference type="GO" id="GO:0016846">
    <property type="term" value="F:carbon-sulfur lyase activity"/>
    <property type="evidence" value="ECO:0007669"/>
    <property type="project" value="TreeGrafter"/>
</dbReference>
<evidence type="ECO:0000313" key="6">
    <source>
        <dbReference type="Proteomes" id="UP000002220"/>
    </source>
</evidence>
<dbReference type="HOGENOM" id="CLU_018986_2_0_0"/>
<dbReference type="STRING" id="521674.Plim_3306"/>
<feature type="modified residue" description="N6-(pyridoxal phosphate)lysine" evidence="3">
    <location>
        <position position="204"/>
    </location>
</feature>
<dbReference type="PIRSF" id="PIRSF001434">
    <property type="entry name" value="CGS"/>
    <property type="match status" value="1"/>
</dbReference>
<dbReference type="KEGG" id="plm:Plim_3306"/>
<dbReference type="InterPro" id="IPR015422">
    <property type="entry name" value="PyrdxlP-dep_Trfase_small"/>
</dbReference>
<dbReference type="InterPro" id="IPR015424">
    <property type="entry name" value="PyrdxlP-dep_Trfase"/>
</dbReference>
<dbReference type="AlphaFoldDB" id="D5SU66"/>
<dbReference type="Proteomes" id="UP000002220">
    <property type="component" value="Chromosome"/>
</dbReference>
<dbReference type="GO" id="GO:0030170">
    <property type="term" value="F:pyridoxal phosphate binding"/>
    <property type="evidence" value="ECO:0007669"/>
    <property type="project" value="InterPro"/>
</dbReference>
<gene>
    <name evidence="5" type="ordered locus">Plim_3306</name>
</gene>
<name>D5SU66_PLAL2</name>
<evidence type="ECO:0000256" key="3">
    <source>
        <dbReference type="PIRSR" id="PIRSR001434-2"/>
    </source>
</evidence>
<dbReference type="RefSeq" id="WP_013111550.1">
    <property type="nucleotide sequence ID" value="NC_014148.1"/>
</dbReference>
<dbReference type="InterPro" id="IPR015421">
    <property type="entry name" value="PyrdxlP-dep_Trfase_major"/>
</dbReference>
<dbReference type="Pfam" id="PF01053">
    <property type="entry name" value="Cys_Met_Meta_PP"/>
    <property type="match status" value="1"/>
</dbReference>
<evidence type="ECO:0000256" key="2">
    <source>
        <dbReference type="ARBA" id="ARBA00022898"/>
    </source>
</evidence>
<reference evidence="5 6" key="1">
    <citation type="journal article" date="2010" name="Stand. Genomic Sci.">
        <title>Complete genome sequence of Planctomyces limnophilus type strain (Mu 290).</title>
        <authorList>
            <person name="Labutti K."/>
            <person name="Sikorski J."/>
            <person name="Schneider S."/>
            <person name="Nolan M."/>
            <person name="Lucas S."/>
            <person name="Glavina Del Rio T."/>
            <person name="Tice H."/>
            <person name="Cheng J.F."/>
            <person name="Goodwin L."/>
            <person name="Pitluck S."/>
            <person name="Liolios K."/>
            <person name="Ivanova N."/>
            <person name="Mavromatis K."/>
            <person name="Mikhailova N."/>
            <person name="Pati A."/>
            <person name="Chen A."/>
            <person name="Palaniappan K."/>
            <person name="Land M."/>
            <person name="Hauser L."/>
            <person name="Chang Y.J."/>
            <person name="Jeffries C.D."/>
            <person name="Tindall B.J."/>
            <person name="Rohde M."/>
            <person name="Goker M."/>
            <person name="Woyke T."/>
            <person name="Bristow J."/>
            <person name="Eisen J.A."/>
            <person name="Markowitz V."/>
            <person name="Hugenholtz P."/>
            <person name="Kyrpides N.C."/>
            <person name="Klenk H.P."/>
            <person name="Lapidus A."/>
        </authorList>
    </citation>
    <scope>NUCLEOTIDE SEQUENCE [LARGE SCALE GENOMIC DNA]</scope>
    <source>
        <strain evidence="6">ATCC 43296 / DSM 3776 / IFAM 1008 / 290</strain>
    </source>
</reference>
<proteinExistence type="inferred from homology"/>
<dbReference type="InterPro" id="IPR000277">
    <property type="entry name" value="Cys/Met-Metab_PyrdxlP-dep_enz"/>
</dbReference>
<sequence>MTHPATTATRGGHVPPFSTPPSAPAIYMTTAFDLPGLAEFEEVLAGREPGYFYTRVENPNHEAFTHDVARLEGFEHGVACASGMGALSAAVLSVVKTGDHIVCARAIYGSTHQFLLQLQASFQVNVTFVDLNDLESVRKAIRPSTKMMICESVSNPLLEVTDLQALRQIAGSSITLLVDNTFATPCGIRPKDYGADIVWHSASKYLNGHGDVMLGVIVGGEEAMRKARTSMLLYGLNANPMECWLATRGLRTLPLRMARVTQTAQQLAHWLATHPRVKKVFYPGLTSHSTHQLAQKYLQDRFGGMISIEIEGGVSEIDAIFHKLAPAIPFSPTLADARTTVSYPAGTSHKFMAAKDREACGVTAGIFRLSVGLEDFEDLKQELDRALAPTG</sequence>
<protein>
    <submittedName>
        <fullName evidence="5">Cystathionine gamma-lyase</fullName>
    </submittedName>
</protein>
<dbReference type="GO" id="GO:0005737">
    <property type="term" value="C:cytoplasm"/>
    <property type="evidence" value="ECO:0007669"/>
    <property type="project" value="TreeGrafter"/>
</dbReference>
<dbReference type="eggNOG" id="COG0626">
    <property type="taxonomic scope" value="Bacteria"/>
</dbReference>
<dbReference type="EMBL" id="CP001744">
    <property type="protein sequence ID" value="ADG69119.1"/>
    <property type="molecule type" value="Genomic_DNA"/>
</dbReference>
<keyword evidence="2 3" id="KW-0663">Pyridoxal phosphate</keyword>
<dbReference type="PANTHER" id="PTHR11808">
    <property type="entry name" value="TRANS-SULFURATION ENZYME FAMILY MEMBER"/>
    <property type="match status" value="1"/>
</dbReference>
<dbReference type="Gene3D" id="3.90.1150.10">
    <property type="entry name" value="Aspartate Aminotransferase, domain 1"/>
    <property type="match status" value="1"/>
</dbReference>
<dbReference type="PANTHER" id="PTHR11808:SF80">
    <property type="entry name" value="CYSTATHIONINE GAMMA-LYASE"/>
    <property type="match status" value="1"/>
</dbReference>
<accession>D5SU66</accession>
<dbReference type="OrthoDB" id="9780685at2"/>
<evidence type="ECO:0000256" key="1">
    <source>
        <dbReference type="ARBA" id="ARBA00001933"/>
    </source>
</evidence>
<comment type="similarity">
    <text evidence="4">Belongs to the trans-sulfuration enzymes family.</text>
</comment>
<evidence type="ECO:0000313" key="5">
    <source>
        <dbReference type="EMBL" id="ADG69119.1"/>
    </source>
</evidence>
<dbReference type="Gene3D" id="3.40.640.10">
    <property type="entry name" value="Type I PLP-dependent aspartate aminotransferase-like (Major domain)"/>
    <property type="match status" value="1"/>
</dbReference>
<organism evidence="5 6">
    <name type="scientific">Planctopirus limnophila (strain ATCC 43296 / DSM 3776 / IFAM 1008 / Mu 290)</name>
    <name type="common">Planctomyces limnophilus</name>
    <dbReference type="NCBI Taxonomy" id="521674"/>
    <lineage>
        <taxon>Bacteria</taxon>
        <taxon>Pseudomonadati</taxon>
        <taxon>Planctomycetota</taxon>
        <taxon>Planctomycetia</taxon>
        <taxon>Planctomycetales</taxon>
        <taxon>Planctomycetaceae</taxon>
        <taxon>Planctopirus</taxon>
    </lineage>
</organism>
<evidence type="ECO:0000256" key="4">
    <source>
        <dbReference type="RuleBase" id="RU362118"/>
    </source>
</evidence>
<comment type="cofactor">
    <cofactor evidence="1 4">
        <name>pyridoxal 5'-phosphate</name>
        <dbReference type="ChEBI" id="CHEBI:597326"/>
    </cofactor>
</comment>
<dbReference type="SUPFAM" id="SSF53383">
    <property type="entry name" value="PLP-dependent transferases"/>
    <property type="match status" value="1"/>
</dbReference>
<dbReference type="FunFam" id="3.40.640.10:FF:000046">
    <property type="entry name" value="Cystathionine gamma-lyase"/>
    <property type="match status" value="1"/>
</dbReference>
<keyword evidence="6" id="KW-1185">Reference proteome</keyword>
<keyword evidence="5" id="KW-0456">Lyase</keyword>
<dbReference type="GO" id="GO:0019346">
    <property type="term" value="P:transsulfuration"/>
    <property type="evidence" value="ECO:0007669"/>
    <property type="project" value="InterPro"/>
</dbReference>
<dbReference type="CDD" id="cd00614">
    <property type="entry name" value="CGS_like"/>
    <property type="match status" value="1"/>
</dbReference>